<accession>A0ABQ9HW74</accession>
<proteinExistence type="predicted"/>
<dbReference type="PROSITE" id="PS51257">
    <property type="entry name" value="PROKAR_LIPOPROTEIN"/>
    <property type="match status" value="1"/>
</dbReference>
<keyword evidence="3" id="KW-1185">Reference proteome</keyword>
<name>A0ABQ9HW74_9NEOP</name>
<dbReference type="EMBL" id="JARBHB010000003">
    <property type="protein sequence ID" value="KAJ8888575.1"/>
    <property type="molecule type" value="Genomic_DNA"/>
</dbReference>
<evidence type="ECO:0000313" key="2">
    <source>
        <dbReference type="EMBL" id="KAJ8888575.1"/>
    </source>
</evidence>
<feature type="transmembrane region" description="Helical" evidence="1">
    <location>
        <begin position="21"/>
        <end position="42"/>
    </location>
</feature>
<organism evidence="2 3">
    <name type="scientific">Dryococelus australis</name>
    <dbReference type="NCBI Taxonomy" id="614101"/>
    <lineage>
        <taxon>Eukaryota</taxon>
        <taxon>Metazoa</taxon>
        <taxon>Ecdysozoa</taxon>
        <taxon>Arthropoda</taxon>
        <taxon>Hexapoda</taxon>
        <taxon>Insecta</taxon>
        <taxon>Pterygota</taxon>
        <taxon>Neoptera</taxon>
        <taxon>Polyneoptera</taxon>
        <taxon>Phasmatodea</taxon>
        <taxon>Verophasmatodea</taxon>
        <taxon>Anareolatae</taxon>
        <taxon>Phasmatidae</taxon>
        <taxon>Eurycanthinae</taxon>
        <taxon>Dryococelus</taxon>
    </lineage>
</organism>
<keyword evidence="1" id="KW-1133">Transmembrane helix</keyword>
<evidence type="ECO:0000313" key="3">
    <source>
        <dbReference type="Proteomes" id="UP001159363"/>
    </source>
</evidence>
<protein>
    <submittedName>
        <fullName evidence="2">Uncharacterized protein</fullName>
    </submittedName>
</protein>
<dbReference type="Proteomes" id="UP001159363">
    <property type="component" value="Chromosome 3"/>
</dbReference>
<reference evidence="2 3" key="1">
    <citation type="submission" date="2023-02" db="EMBL/GenBank/DDBJ databases">
        <title>LHISI_Scaffold_Assembly.</title>
        <authorList>
            <person name="Stuart O.P."/>
            <person name="Cleave R."/>
            <person name="Magrath M.J.L."/>
            <person name="Mikheyev A.S."/>
        </authorList>
    </citation>
    <scope>NUCLEOTIDE SEQUENCE [LARGE SCALE GENOMIC DNA]</scope>
    <source>
        <strain evidence="2">Daus_M_001</strain>
        <tissue evidence="2">Leg muscle</tissue>
    </source>
</reference>
<evidence type="ECO:0000256" key="1">
    <source>
        <dbReference type="SAM" id="Phobius"/>
    </source>
</evidence>
<comment type="caution">
    <text evidence="2">The sequence shown here is derived from an EMBL/GenBank/DDBJ whole genome shotgun (WGS) entry which is preliminary data.</text>
</comment>
<gene>
    <name evidence="2" type="ORF">PR048_008066</name>
</gene>
<sequence length="114" mass="13713">MQRVHTVSRIEIKFCPNKIMLIMYLCLIFISACQLFACLPQFCFTRDNYILLRRLQWSKQLQACCLKVSLRNKFMCMYSTWEINYKFLVVKRDNYHYVNGKAENKDFAEDLSSE</sequence>
<keyword evidence="1" id="KW-0472">Membrane</keyword>
<keyword evidence="1" id="KW-0812">Transmembrane</keyword>